<evidence type="ECO:0000313" key="2">
    <source>
        <dbReference type="Proteomes" id="UP000005237"/>
    </source>
</evidence>
<protein>
    <submittedName>
        <fullName evidence="1">Uncharacterized protein</fullName>
    </submittedName>
</protein>
<proteinExistence type="predicted"/>
<reference evidence="2" key="1">
    <citation type="submission" date="2010-08" db="EMBL/GenBank/DDBJ databases">
        <authorList>
            <consortium name="Caenorhabditis japonica Sequencing Consortium"/>
            <person name="Wilson R.K."/>
        </authorList>
    </citation>
    <scope>NUCLEOTIDE SEQUENCE [LARGE SCALE GENOMIC DNA]</scope>
    <source>
        <strain evidence="2">DF5081</strain>
    </source>
</reference>
<name>A0A8R1EL56_CAEJA</name>
<evidence type="ECO:0000313" key="1">
    <source>
        <dbReference type="EnsemblMetazoa" id="CJA37148.1"/>
    </source>
</evidence>
<reference evidence="1" key="2">
    <citation type="submission" date="2022-06" db="UniProtKB">
        <authorList>
            <consortium name="EnsemblMetazoa"/>
        </authorList>
    </citation>
    <scope>IDENTIFICATION</scope>
    <source>
        <strain evidence="1">DF5081</strain>
    </source>
</reference>
<sequence>MGKTNSVGASRTLDERIIGTSRQEAIICANLFETELRRCKERPKRNFIFKDDFEMVKRAPLNATLYDFHFGLRRLQIISVHV</sequence>
<organism evidence="1 2">
    <name type="scientific">Caenorhabditis japonica</name>
    <dbReference type="NCBI Taxonomy" id="281687"/>
    <lineage>
        <taxon>Eukaryota</taxon>
        <taxon>Metazoa</taxon>
        <taxon>Ecdysozoa</taxon>
        <taxon>Nematoda</taxon>
        <taxon>Chromadorea</taxon>
        <taxon>Rhabditida</taxon>
        <taxon>Rhabditina</taxon>
        <taxon>Rhabditomorpha</taxon>
        <taxon>Rhabditoidea</taxon>
        <taxon>Rhabditidae</taxon>
        <taxon>Peloderinae</taxon>
        <taxon>Caenorhabditis</taxon>
    </lineage>
</organism>
<keyword evidence="2" id="KW-1185">Reference proteome</keyword>
<dbReference type="Proteomes" id="UP000005237">
    <property type="component" value="Unassembled WGS sequence"/>
</dbReference>
<dbReference type="EnsemblMetazoa" id="CJA37148.1">
    <property type="protein sequence ID" value="CJA37148.1"/>
    <property type="gene ID" value="WBGene00212995"/>
</dbReference>
<dbReference type="AlphaFoldDB" id="A0A8R1EL56"/>
<accession>A0A8R1EL56</accession>